<dbReference type="SUPFAM" id="SSF52374">
    <property type="entry name" value="Nucleotidylyl transferase"/>
    <property type="match status" value="1"/>
</dbReference>
<dbReference type="InterPro" id="IPR002307">
    <property type="entry name" value="Tyr-tRNA-ligase"/>
</dbReference>
<evidence type="ECO:0000256" key="11">
    <source>
        <dbReference type="ARBA" id="ARBA00048248"/>
    </source>
</evidence>
<dbReference type="EMBL" id="BDGG01000014">
    <property type="protein sequence ID" value="GAV07084.1"/>
    <property type="molecule type" value="Genomic_DNA"/>
</dbReference>
<dbReference type="PANTHER" id="PTHR46264">
    <property type="entry name" value="TYROSINE-TRNA LIGASE"/>
    <property type="match status" value="1"/>
</dbReference>
<evidence type="ECO:0000256" key="7">
    <source>
        <dbReference type="ARBA" id="ARBA00022840"/>
    </source>
</evidence>
<dbReference type="CDD" id="cd00805">
    <property type="entry name" value="TyrRS_core"/>
    <property type="match status" value="1"/>
</dbReference>
<dbReference type="InterPro" id="IPR002305">
    <property type="entry name" value="aa-tRNA-synth_Ic"/>
</dbReference>
<feature type="region of interest" description="Disordered" evidence="13">
    <location>
        <begin position="374"/>
        <end position="457"/>
    </location>
</feature>
<keyword evidence="8 12" id="KW-0648">Protein biosynthesis</keyword>
<dbReference type="NCBIfam" id="TIGR00234">
    <property type="entry name" value="tyrS"/>
    <property type="match status" value="1"/>
</dbReference>
<evidence type="ECO:0000256" key="9">
    <source>
        <dbReference type="ARBA" id="ARBA00023146"/>
    </source>
</evidence>
<comment type="catalytic activity">
    <reaction evidence="11 12">
        <text>tRNA(Tyr) + L-tyrosine + ATP = L-tyrosyl-tRNA(Tyr) + AMP + diphosphate + H(+)</text>
        <dbReference type="Rhea" id="RHEA:10220"/>
        <dbReference type="Rhea" id="RHEA-COMP:9706"/>
        <dbReference type="Rhea" id="RHEA-COMP:9707"/>
        <dbReference type="ChEBI" id="CHEBI:15378"/>
        <dbReference type="ChEBI" id="CHEBI:30616"/>
        <dbReference type="ChEBI" id="CHEBI:33019"/>
        <dbReference type="ChEBI" id="CHEBI:58315"/>
        <dbReference type="ChEBI" id="CHEBI:78442"/>
        <dbReference type="ChEBI" id="CHEBI:78536"/>
        <dbReference type="ChEBI" id="CHEBI:456215"/>
        <dbReference type="EC" id="6.1.1.1"/>
    </reaction>
</comment>
<proteinExistence type="inferred from homology"/>
<keyword evidence="4" id="KW-0963">Cytoplasm</keyword>
<keyword evidence="9 12" id="KW-0030">Aminoacyl-tRNA synthetase</keyword>
<dbReference type="STRING" id="947166.A0A1D1W6M2"/>
<keyword evidence="6 12" id="KW-0547">Nucleotide-binding</keyword>
<feature type="compositionally biased region" description="Basic and acidic residues" evidence="13">
    <location>
        <begin position="427"/>
        <end position="436"/>
    </location>
</feature>
<dbReference type="InterPro" id="IPR014729">
    <property type="entry name" value="Rossmann-like_a/b/a_fold"/>
</dbReference>
<reference evidence="14 15" key="1">
    <citation type="journal article" date="2016" name="Nat. Commun.">
        <title>Extremotolerant tardigrade genome and improved radiotolerance of human cultured cells by tardigrade-unique protein.</title>
        <authorList>
            <person name="Hashimoto T."/>
            <person name="Horikawa D.D."/>
            <person name="Saito Y."/>
            <person name="Kuwahara H."/>
            <person name="Kozuka-Hata H."/>
            <person name="Shin-I T."/>
            <person name="Minakuchi Y."/>
            <person name="Ohishi K."/>
            <person name="Motoyama A."/>
            <person name="Aizu T."/>
            <person name="Enomoto A."/>
            <person name="Kondo K."/>
            <person name="Tanaka S."/>
            <person name="Hara Y."/>
            <person name="Koshikawa S."/>
            <person name="Sagara H."/>
            <person name="Miura T."/>
            <person name="Yokobori S."/>
            <person name="Miyagawa K."/>
            <person name="Suzuki Y."/>
            <person name="Kubo T."/>
            <person name="Oyama M."/>
            <person name="Kohara Y."/>
            <person name="Fujiyama A."/>
            <person name="Arakawa K."/>
            <person name="Katayama T."/>
            <person name="Toyoda A."/>
            <person name="Kunieda T."/>
        </authorList>
    </citation>
    <scope>NUCLEOTIDE SEQUENCE [LARGE SCALE GENOMIC DNA]</scope>
    <source>
        <strain evidence="14 15">YOKOZUNA-1</strain>
    </source>
</reference>
<gene>
    <name evidence="14" type="primary">RvY_16965-1</name>
    <name evidence="14" type="synonym">RvY_16965.1</name>
    <name evidence="14" type="ORF">RvY_16965</name>
</gene>
<dbReference type="Pfam" id="PF00579">
    <property type="entry name" value="tRNA-synt_1b"/>
    <property type="match status" value="1"/>
</dbReference>
<evidence type="ECO:0000256" key="1">
    <source>
        <dbReference type="ARBA" id="ARBA00004496"/>
    </source>
</evidence>
<accession>A0A1D1W6M2</accession>
<dbReference type="GO" id="GO:0006437">
    <property type="term" value="P:tyrosyl-tRNA aminoacylation"/>
    <property type="evidence" value="ECO:0007669"/>
    <property type="project" value="InterPro"/>
</dbReference>
<evidence type="ECO:0000256" key="2">
    <source>
        <dbReference type="ARBA" id="ARBA00005594"/>
    </source>
</evidence>
<sequence length="457" mass="50886">MDMNGPQSPTTTTAESEPWREKLKAALGDADEETFSKTQLITRNLQEVLGSESLVDILGKEKRPVKVYWGTATTGRPHIAYFVPMMKIADFLKAGCEVTILLADLHAYLDNQKAPWSLLEERTKYYKYVIEAMLRSINVPLDKLRFVKGTDMQKKEGYTMDVYRLSSIVTEHDAKKAGAEVVKQVSNALLSGLLYPGLQALDEEHLGVDAQFGGVDQRKIFTFAEKYLPQLGYKKRIHLMNPMIPGLTGGKMSSSEAESKIDLLDTERQVKDKLKKADSIDGVIEGNGILAFTKQVVFPILKETFGEDTFTIERDEKWGGNMTYPDYASLEKDFAEKKMVSADLKSGVAAVVNRLLAPIRKEFEQEELRRTAEAAYPSAEKKPAVVKEKKQGKKPVSDAIVNGSEDSPVVYEKKPKVKQQQKGKQNGTKENEKGDATTKSNETVESSGTSKDSQDPV</sequence>
<evidence type="ECO:0000256" key="5">
    <source>
        <dbReference type="ARBA" id="ARBA00022598"/>
    </source>
</evidence>
<keyword evidence="7 12" id="KW-0067">ATP-binding</keyword>
<evidence type="ECO:0000256" key="13">
    <source>
        <dbReference type="SAM" id="MobiDB-lite"/>
    </source>
</evidence>
<dbReference type="InterPro" id="IPR050489">
    <property type="entry name" value="Tyr-tRNA_synthase"/>
</dbReference>
<dbReference type="EC" id="6.1.1.1" evidence="3 12"/>
<dbReference type="GO" id="GO:0005737">
    <property type="term" value="C:cytoplasm"/>
    <property type="evidence" value="ECO:0007669"/>
    <property type="project" value="UniProtKB-SubCell"/>
</dbReference>
<dbReference type="AlphaFoldDB" id="A0A1D1W6M2"/>
<evidence type="ECO:0000256" key="8">
    <source>
        <dbReference type="ARBA" id="ARBA00022917"/>
    </source>
</evidence>
<dbReference type="GO" id="GO:0005524">
    <property type="term" value="F:ATP binding"/>
    <property type="evidence" value="ECO:0007669"/>
    <property type="project" value="UniProtKB-KW"/>
</dbReference>
<dbReference type="OrthoDB" id="197206at2759"/>
<feature type="compositionally biased region" description="Polar residues" evidence="13">
    <location>
        <begin position="437"/>
        <end position="451"/>
    </location>
</feature>
<dbReference type="Proteomes" id="UP000186922">
    <property type="component" value="Unassembled WGS sequence"/>
</dbReference>
<evidence type="ECO:0000256" key="3">
    <source>
        <dbReference type="ARBA" id="ARBA00013160"/>
    </source>
</evidence>
<comment type="similarity">
    <text evidence="2 12">Belongs to the class-I aminoacyl-tRNA synthetase family.</text>
</comment>
<evidence type="ECO:0000256" key="4">
    <source>
        <dbReference type="ARBA" id="ARBA00022490"/>
    </source>
</evidence>
<keyword evidence="5 12" id="KW-0436">Ligase</keyword>
<dbReference type="FunFam" id="3.40.50.620:FF:000040">
    <property type="entry name" value="Tyrosine--tRNA ligase"/>
    <property type="match status" value="1"/>
</dbReference>
<comment type="subcellular location">
    <subcellularLocation>
        <location evidence="1">Cytoplasm</location>
    </subcellularLocation>
</comment>
<name>A0A1D1W6M2_RAMVA</name>
<organism evidence="14 15">
    <name type="scientific">Ramazzottius varieornatus</name>
    <name type="common">Water bear</name>
    <name type="synonym">Tardigrade</name>
    <dbReference type="NCBI Taxonomy" id="947166"/>
    <lineage>
        <taxon>Eukaryota</taxon>
        <taxon>Metazoa</taxon>
        <taxon>Ecdysozoa</taxon>
        <taxon>Tardigrada</taxon>
        <taxon>Eutardigrada</taxon>
        <taxon>Parachela</taxon>
        <taxon>Hypsibioidea</taxon>
        <taxon>Ramazzottiidae</taxon>
        <taxon>Ramazzottius</taxon>
    </lineage>
</organism>
<dbReference type="Gene3D" id="3.40.50.620">
    <property type="entry name" value="HUPs"/>
    <property type="match status" value="1"/>
</dbReference>
<evidence type="ECO:0000256" key="12">
    <source>
        <dbReference type="RuleBase" id="RU361234"/>
    </source>
</evidence>
<comment type="caution">
    <text evidence="14">The sequence shown here is derived from an EMBL/GenBank/DDBJ whole genome shotgun (WGS) entry which is preliminary data.</text>
</comment>
<dbReference type="Gene3D" id="1.10.240.10">
    <property type="entry name" value="Tyrosyl-Transfer RNA Synthetase"/>
    <property type="match status" value="1"/>
</dbReference>
<evidence type="ECO:0000313" key="14">
    <source>
        <dbReference type="EMBL" id="GAV07084.1"/>
    </source>
</evidence>
<evidence type="ECO:0000313" key="15">
    <source>
        <dbReference type="Proteomes" id="UP000186922"/>
    </source>
</evidence>
<dbReference type="PRINTS" id="PR01040">
    <property type="entry name" value="TRNASYNTHTYR"/>
</dbReference>
<evidence type="ECO:0000256" key="6">
    <source>
        <dbReference type="ARBA" id="ARBA00022741"/>
    </source>
</evidence>
<evidence type="ECO:0000256" key="10">
    <source>
        <dbReference type="ARBA" id="ARBA00033323"/>
    </source>
</evidence>
<dbReference type="NCBIfam" id="NF006330">
    <property type="entry name" value="PRK08560.1"/>
    <property type="match status" value="1"/>
</dbReference>
<dbReference type="PANTHER" id="PTHR46264:SF4">
    <property type="entry name" value="TYROSINE--TRNA LIGASE, CYTOPLASMIC"/>
    <property type="match status" value="1"/>
</dbReference>
<protein>
    <recommendedName>
        <fullName evidence="3 12">Tyrosine--tRNA ligase</fullName>
        <ecNumber evidence="3 12">6.1.1.1</ecNumber>
    </recommendedName>
    <alternativeName>
        <fullName evidence="10 12">Tyrosyl-tRNA synthetase</fullName>
    </alternativeName>
</protein>
<keyword evidence="15" id="KW-1185">Reference proteome</keyword>
<dbReference type="GO" id="GO:0004831">
    <property type="term" value="F:tyrosine-tRNA ligase activity"/>
    <property type="evidence" value="ECO:0007669"/>
    <property type="project" value="UniProtKB-EC"/>
</dbReference>
<feature type="compositionally biased region" description="Basic and acidic residues" evidence="13">
    <location>
        <begin position="379"/>
        <end position="389"/>
    </location>
</feature>